<evidence type="ECO:0000256" key="1">
    <source>
        <dbReference type="SAM" id="MobiDB-lite"/>
    </source>
</evidence>
<keyword evidence="4" id="KW-1185">Reference proteome</keyword>
<dbReference type="EMBL" id="AGQV01000002">
    <property type="protein sequence ID" value="EHH68272.1"/>
    <property type="molecule type" value="Genomic_DNA"/>
</dbReference>
<feature type="signal peptide" evidence="2">
    <location>
        <begin position="1"/>
        <end position="17"/>
    </location>
</feature>
<dbReference type="PATRIC" id="fig|1088869.3.peg.1042"/>
<dbReference type="RefSeq" id="WP_008851191.1">
    <property type="nucleotide sequence ID" value="NZ_AGQV01000002.1"/>
</dbReference>
<dbReference type="Proteomes" id="UP000004949">
    <property type="component" value="Unassembled WGS sequence"/>
</dbReference>
<accession>G6XIU6</accession>
<feature type="compositionally biased region" description="Polar residues" evidence="1">
    <location>
        <begin position="168"/>
        <end position="179"/>
    </location>
</feature>
<name>G6XIU6_9PROT</name>
<keyword evidence="2" id="KW-0732">Signal</keyword>
<evidence type="ECO:0000313" key="4">
    <source>
        <dbReference type="Proteomes" id="UP000004949"/>
    </source>
</evidence>
<comment type="caution">
    <text evidence="3">The sequence shown here is derived from an EMBL/GenBank/DDBJ whole genome shotgun (WGS) entry which is preliminary data.</text>
</comment>
<gene>
    <name evidence="3" type="ORF">GMO_10420</name>
</gene>
<sequence>MMRLLSFRLMTALGASAALSGCGYFDSRSAHKAQLEMVGMTSYDLQACAGIPASTKKLNDTTEIWQYDGTKTLPTVSDSTLIPVQSAVSIYQSAFGGGGTTCRMLVRVDHDRVSEVHYTGNDDEYIGTDGICSIITRGCARQRESTMRKVNGGPFGPVSGFTPPSVPPQSATATYSDNSGKYVPNYSAGQTEPLIQPVKPATTSPTK</sequence>
<protein>
    <recommendedName>
        <fullName evidence="5">Lipoprotein</fullName>
    </recommendedName>
</protein>
<dbReference type="PROSITE" id="PS51257">
    <property type="entry name" value="PROKAR_LIPOPROTEIN"/>
    <property type="match status" value="1"/>
</dbReference>
<dbReference type="AlphaFoldDB" id="G6XIU6"/>
<reference evidence="3 4" key="1">
    <citation type="submission" date="2011-10" db="EMBL/GenBank/DDBJ databases">
        <title>Genome sequence of Gluconobacter morbifer G707, isolated from Drosophila gut.</title>
        <authorList>
            <person name="Lee W.-J."/>
            <person name="Kim E.-K."/>
        </authorList>
    </citation>
    <scope>NUCLEOTIDE SEQUENCE [LARGE SCALE GENOMIC DNA]</scope>
    <source>
        <strain evidence="3 4">G707</strain>
    </source>
</reference>
<dbReference type="STRING" id="1088869.GMO_10420"/>
<evidence type="ECO:0000256" key="2">
    <source>
        <dbReference type="SAM" id="SignalP"/>
    </source>
</evidence>
<feature type="region of interest" description="Disordered" evidence="1">
    <location>
        <begin position="147"/>
        <end position="207"/>
    </location>
</feature>
<organism evidence="3 4">
    <name type="scientific">Gluconobacter morbifer G707</name>
    <dbReference type="NCBI Taxonomy" id="1088869"/>
    <lineage>
        <taxon>Bacteria</taxon>
        <taxon>Pseudomonadati</taxon>
        <taxon>Pseudomonadota</taxon>
        <taxon>Alphaproteobacteria</taxon>
        <taxon>Acetobacterales</taxon>
        <taxon>Acetobacteraceae</taxon>
        <taxon>Gluconobacter</taxon>
    </lineage>
</organism>
<evidence type="ECO:0008006" key="5">
    <source>
        <dbReference type="Google" id="ProtNLM"/>
    </source>
</evidence>
<proteinExistence type="predicted"/>
<feature type="chain" id="PRO_5003489779" description="Lipoprotein" evidence="2">
    <location>
        <begin position="18"/>
        <end position="207"/>
    </location>
</feature>
<evidence type="ECO:0000313" key="3">
    <source>
        <dbReference type="EMBL" id="EHH68272.1"/>
    </source>
</evidence>